<evidence type="ECO:0000256" key="3">
    <source>
        <dbReference type="ARBA" id="ARBA00022692"/>
    </source>
</evidence>
<gene>
    <name evidence="9" type="ORF">BYL167_LOCUS24795</name>
    <name evidence="10" type="ORF">GIL414_LOCUS28023</name>
    <name evidence="8" type="ORF">SMN809_LOCUS21073</name>
</gene>
<feature type="non-terminal residue" evidence="8">
    <location>
        <position position="48"/>
    </location>
</feature>
<dbReference type="EMBL" id="CAJOBJ010046385">
    <property type="protein sequence ID" value="CAF4351976.1"/>
    <property type="molecule type" value="Genomic_DNA"/>
</dbReference>
<dbReference type="Proteomes" id="UP000681967">
    <property type="component" value="Unassembled WGS sequence"/>
</dbReference>
<accession>A0A8S2RQX4</accession>
<evidence type="ECO:0000256" key="6">
    <source>
        <dbReference type="RuleBase" id="RU362091"/>
    </source>
</evidence>
<dbReference type="Pfam" id="PF00474">
    <property type="entry name" value="SSF"/>
    <property type="match status" value="1"/>
</dbReference>
<evidence type="ECO:0000256" key="1">
    <source>
        <dbReference type="ARBA" id="ARBA00004141"/>
    </source>
</evidence>
<keyword evidence="3 7" id="KW-0812">Transmembrane</keyword>
<name>A0A8S2RQX4_9BILA</name>
<keyword evidence="4 7" id="KW-1133">Transmembrane helix</keyword>
<organism evidence="8 11">
    <name type="scientific">Rotaria magnacalcarata</name>
    <dbReference type="NCBI Taxonomy" id="392030"/>
    <lineage>
        <taxon>Eukaryota</taxon>
        <taxon>Metazoa</taxon>
        <taxon>Spiralia</taxon>
        <taxon>Gnathifera</taxon>
        <taxon>Rotifera</taxon>
        <taxon>Eurotatoria</taxon>
        <taxon>Bdelloidea</taxon>
        <taxon>Philodinida</taxon>
        <taxon>Philodinidae</taxon>
        <taxon>Rotaria</taxon>
    </lineage>
</organism>
<keyword evidence="5 7" id="KW-0472">Membrane</keyword>
<dbReference type="Gene3D" id="1.20.1730.10">
    <property type="entry name" value="Sodium/glucose cotransporter"/>
    <property type="match status" value="1"/>
</dbReference>
<feature type="transmembrane region" description="Helical" evidence="7">
    <location>
        <begin position="6"/>
        <end position="23"/>
    </location>
</feature>
<evidence type="ECO:0000256" key="7">
    <source>
        <dbReference type="SAM" id="Phobius"/>
    </source>
</evidence>
<evidence type="ECO:0000313" key="10">
    <source>
        <dbReference type="EMBL" id="CAF4351976.1"/>
    </source>
</evidence>
<dbReference type="Proteomes" id="UP000681720">
    <property type="component" value="Unassembled WGS sequence"/>
</dbReference>
<evidence type="ECO:0000313" key="11">
    <source>
        <dbReference type="Proteomes" id="UP000676336"/>
    </source>
</evidence>
<dbReference type="GO" id="GO:0016020">
    <property type="term" value="C:membrane"/>
    <property type="evidence" value="ECO:0007669"/>
    <property type="project" value="UniProtKB-SubCell"/>
</dbReference>
<protein>
    <submittedName>
        <fullName evidence="8">Uncharacterized protein</fullName>
    </submittedName>
</protein>
<evidence type="ECO:0000313" key="8">
    <source>
        <dbReference type="EMBL" id="CAF4182273.1"/>
    </source>
</evidence>
<sequence>MYTDTIQAIVMVIGGLCVMILSYNKIGSLSNFYNLYLNATPTIANDNL</sequence>
<evidence type="ECO:0000313" key="9">
    <source>
        <dbReference type="EMBL" id="CAF4231362.1"/>
    </source>
</evidence>
<dbReference type="EMBL" id="CAJOBI010015364">
    <property type="protein sequence ID" value="CAF4182273.1"/>
    <property type="molecule type" value="Genomic_DNA"/>
</dbReference>
<dbReference type="InterPro" id="IPR001734">
    <property type="entry name" value="Na/solute_symporter"/>
</dbReference>
<evidence type="ECO:0000256" key="2">
    <source>
        <dbReference type="ARBA" id="ARBA00006434"/>
    </source>
</evidence>
<dbReference type="GO" id="GO:0022857">
    <property type="term" value="F:transmembrane transporter activity"/>
    <property type="evidence" value="ECO:0007669"/>
    <property type="project" value="InterPro"/>
</dbReference>
<dbReference type="EMBL" id="CAJOBH010022768">
    <property type="protein sequence ID" value="CAF4231362.1"/>
    <property type="molecule type" value="Genomic_DNA"/>
</dbReference>
<comment type="similarity">
    <text evidence="2 6">Belongs to the sodium:solute symporter (SSF) (TC 2.A.21) family.</text>
</comment>
<dbReference type="Proteomes" id="UP000676336">
    <property type="component" value="Unassembled WGS sequence"/>
</dbReference>
<comment type="subcellular location">
    <subcellularLocation>
        <location evidence="1">Membrane</location>
        <topology evidence="1">Multi-pass membrane protein</topology>
    </subcellularLocation>
</comment>
<dbReference type="InterPro" id="IPR038377">
    <property type="entry name" value="Na/Glc_symporter_sf"/>
</dbReference>
<evidence type="ECO:0000256" key="5">
    <source>
        <dbReference type="ARBA" id="ARBA00023136"/>
    </source>
</evidence>
<dbReference type="AlphaFoldDB" id="A0A8S2RQX4"/>
<reference evidence="8" key="1">
    <citation type="submission" date="2021-02" db="EMBL/GenBank/DDBJ databases">
        <authorList>
            <person name="Nowell W R."/>
        </authorList>
    </citation>
    <scope>NUCLEOTIDE SEQUENCE</scope>
</reference>
<evidence type="ECO:0000256" key="4">
    <source>
        <dbReference type="ARBA" id="ARBA00022989"/>
    </source>
</evidence>
<comment type="caution">
    <text evidence="8">The sequence shown here is derived from an EMBL/GenBank/DDBJ whole genome shotgun (WGS) entry which is preliminary data.</text>
</comment>
<proteinExistence type="inferred from homology"/>